<name>A0AAE0GBN6_9CHLO</name>
<accession>A0AAE0GBN6</accession>
<evidence type="ECO:0000256" key="1">
    <source>
        <dbReference type="SAM" id="MobiDB-lite"/>
    </source>
</evidence>
<organism evidence="2 3">
    <name type="scientific">Cymbomonas tetramitiformis</name>
    <dbReference type="NCBI Taxonomy" id="36881"/>
    <lineage>
        <taxon>Eukaryota</taxon>
        <taxon>Viridiplantae</taxon>
        <taxon>Chlorophyta</taxon>
        <taxon>Pyramimonadophyceae</taxon>
        <taxon>Pyramimonadales</taxon>
        <taxon>Pyramimonadaceae</taxon>
        <taxon>Cymbomonas</taxon>
    </lineage>
</organism>
<evidence type="ECO:0000313" key="3">
    <source>
        <dbReference type="Proteomes" id="UP001190700"/>
    </source>
</evidence>
<proteinExistence type="predicted"/>
<keyword evidence="3" id="KW-1185">Reference proteome</keyword>
<sequence>MSDSGGAARVGGRLRYVHIGDLGKEGLRWRYGCEQALCWPSWKDVVRSFPCHQLPPEAEEAAAMGTQITSFVERGRNGMAVIHKCMTAAVRRPRPGPGGDIGGAAAAPQLAGRRGLPQAAAEAAARDSPPIRRAEPGAGSAGPKGHQEGHTGIDRPAQAVRAQAGCFLGGEAAARPAADAVVYCPLERSERGSTREQAERPGGRVDFELWMPLPMKLEELPDSWEKDTEAEDEDEDENEDEEELEQLRILAEAWESHASDIPLRPPPPPVPTWGGSTQSTQGDSMEAMFDFASVL</sequence>
<dbReference type="Proteomes" id="UP001190700">
    <property type="component" value="Unassembled WGS sequence"/>
</dbReference>
<reference evidence="2 3" key="1">
    <citation type="journal article" date="2015" name="Genome Biol. Evol.">
        <title>Comparative Genomics of a Bacterivorous Green Alga Reveals Evolutionary Causalities and Consequences of Phago-Mixotrophic Mode of Nutrition.</title>
        <authorList>
            <person name="Burns J.A."/>
            <person name="Paasch A."/>
            <person name="Narechania A."/>
            <person name="Kim E."/>
        </authorList>
    </citation>
    <scope>NUCLEOTIDE SEQUENCE [LARGE SCALE GENOMIC DNA]</scope>
    <source>
        <strain evidence="2 3">PLY_AMNH</strain>
    </source>
</reference>
<dbReference type="AlphaFoldDB" id="A0AAE0GBN6"/>
<evidence type="ECO:0000313" key="2">
    <source>
        <dbReference type="EMBL" id="KAK3275141.1"/>
    </source>
</evidence>
<feature type="compositionally biased region" description="Acidic residues" evidence="1">
    <location>
        <begin position="228"/>
        <end position="244"/>
    </location>
</feature>
<feature type="region of interest" description="Disordered" evidence="1">
    <location>
        <begin position="219"/>
        <end position="244"/>
    </location>
</feature>
<feature type="compositionally biased region" description="Polar residues" evidence="1">
    <location>
        <begin position="274"/>
        <end position="283"/>
    </location>
</feature>
<comment type="caution">
    <text evidence="2">The sequence shown here is derived from an EMBL/GenBank/DDBJ whole genome shotgun (WGS) entry which is preliminary data.</text>
</comment>
<feature type="region of interest" description="Disordered" evidence="1">
    <location>
        <begin position="259"/>
        <end position="283"/>
    </location>
</feature>
<gene>
    <name evidence="2" type="ORF">CYMTET_16715</name>
</gene>
<feature type="region of interest" description="Disordered" evidence="1">
    <location>
        <begin position="91"/>
        <end position="152"/>
    </location>
</feature>
<dbReference type="EMBL" id="LGRX02007384">
    <property type="protein sequence ID" value="KAK3275141.1"/>
    <property type="molecule type" value="Genomic_DNA"/>
</dbReference>
<protein>
    <submittedName>
        <fullName evidence="2">Uncharacterized protein</fullName>
    </submittedName>
</protein>